<dbReference type="PANTHER" id="PTHR36303:SF1">
    <property type="entry name" value="2',3'-CYCLIC-NUCLEOTIDE 2'-PHOSPHODIESTERASE"/>
    <property type="match status" value="1"/>
</dbReference>
<feature type="binding site" evidence="2">
    <location>
        <position position="39"/>
    </location>
    <ligand>
        <name>Fe cation</name>
        <dbReference type="ChEBI" id="CHEBI:24875"/>
        <label>1</label>
    </ligand>
</feature>
<dbReference type="GO" id="GO:0004113">
    <property type="term" value="F:2',3'-cyclic-nucleotide 3'-phosphodiesterase activity"/>
    <property type="evidence" value="ECO:0007669"/>
    <property type="project" value="TreeGrafter"/>
</dbReference>
<dbReference type="InterPro" id="IPR005235">
    <property type="entry name" value="YmdB-like"/>
</dbReference>
<dbReference type="InterPro" id="IPR029052">
    <property type="entry name" value="Metallo-depent_PP-like"/>
</dbReference>
<reference evidence="3" key="1">
    <citation type="submission" date="2019-09" db="EMBL/GenBank/DDBJ databases">
        <authorList>
            <person name="Cremers G."/>
        </authorList>
    </citation>
    <scope>NUCLEOTIDE SEQUENCE [LARGE SCALE GENOMIC DNA]</scope>
    <source>
        <strain evidence="3">3B</strain>
    </source>
</reference>
<organism evidence="3 4">
    <name type="scientific">Methylacidimicrobium cyclopophantes</name>
    <dbReference type="NCBI Taxonomy" id="1041766"/>
    <lineage>
        <taxon>Bacteria</taxon>
        <taxon>Pseudomonadati</taxon>
        <taxon>Verrucomicrobiota</taxon>
        <taxon>Methylacidimicrobium</taxon>
    </lineage>
</organism>
<comment type="caution">
    <text evidence="3">The sequence shown here is derived from an EMBL/GenBank/DDBJ whole genome shotgun (WGS) entry which is preliminary data.</text>
</comment>
<feature type="active site" description="Proton donor" evidence="1">
    <location>
        <position position="68"/>
    </location>
</feature>
<dbReference type="NCBIfam" id="TIGR00282">
    <property type="entry name" value="TIGR00282 family metallophosphoesterase"/>
    <property type="match status" value="1"/>
</dbReference>
<sequence>MKVLFLGDVVGEAGREVVRIAIVRLRQKTTVDFVVVNGENAAGGNGITPKITYELLRYGADVITLGDHAWDQREIVPFLADEPRLLRPLNYPPNTPGSGSIVVQGNGKKLGVLCVLGRTFMGPLTDNPFLAVHPVLEAVRRETPCILVDFHTEATSEKIAFGRYLDGQASAVVGTHTHVQTADGKILPGGTAYLTDAGFCGAHDSVIGRDVNSVIQKYVTLLPQRFGLATKGLQADGVLLTLDDVSGRALEIEPIQLSI</sequence>
<dbReference type="EMBL" id="CABFUZ020000081">
    <property type="protein sequence ID" value="VVM05185.1"/>
    <property type="molecule type" value="Genomic_DNA"/>
</dbReference>
<feature type="binding site" evidence="2">
    <location>
        <position position="8"/>
    </location>
    <ligand>
        <name>Fe cation</name>
        <dbReference type="ChEBI" id="CHEBI:24875"/>
        <label>1</label>
    </ligand>
</feature>
<dbReference type="PIRSF" id="PIRSF004789">
    <property type="entry name" value="DR1281"/>
    <property type="match status" value="1"/>
</dbReference>
<gene>
    <name evidence="3" type="ORF">MAMC_00457</name>
</gene>
<dbReference type="RefSeq" id="WP_142524558.1">
    <property type="nucleotide sequence ID" value="NZ_CABFUZ020000081.1"/>
</dbReference>
<keyword evidence="4" id="KW-1185">Reference proteome</keyword>
<keyword evidence="2" id="KW-0479">Metal-binding</keyword>
<evidence type="ECO:0000313" key="4">
    <source>
        <dbReference type="Proteomes" id="UP000381693"/>
    </source>
</evidence>
<dbReference type="Gene3D" id="3.60.21.10">
    <property type="match status" value="1"/>
</dbReference>
<proteinExistence type="predicted"/>
<feature type="binding site" evidence="2">
    <location>
        <position position="39"/>
    </location>
    <ligand>
        <name>Fe cation</name>
        <dbReference type="ChEBI" id="CHEBI:24875"/>
        <label>2</label>
    </ligand>
</feature>
<evidence type="ECO:0000256" key="1">
    <source>
        <dbReference type="PIRSR" id="PIRSR004789-50"/>
    </source>
</evidence>
<dbReference type="Proteomes" id="UP000381693">
    <property type="component" value="Unassembled WGS sequence"/>
</dbReference>
<dbReference type="SUPFAM" id="SSF56300">
    <property type="entry name" value="Metallo-dependent phosphatases"/>
    <property type="match status" value="1"/>
</dbReference>
<evidence type="ECO:0000313" key="3">
    <source>
        <dbReference type="EMBL" id="VVM05185.1"/>
    </source>
</evidence>
<feature type="binding site" evidence="2">
    <location>
        <position position="176"/>
    </location>
    <ligand>
        <name>Fe cation</name>
        <dbReference type="ChEBI" id="CHEBI:24875"/>
        <label>2</label>
    </ligand>
</feature>
<feature type="binding site" evidence="2">
    <location>
        <position position="178"/>
    </location>
    <ligand>
        <name>Fe cation</name>
        <dbReference type="ChEBI" id="CHEBI:24875"/>
        <label>1</label>
    </ligand>
</feature>
<feature type="binding site" evidence="2">
    <location>
        <position position="67"/>
    </location>
    <ligand>
        <name>Fe cation</name>
        <dbReference type="ChEBI" id="CHEBI:24875"/>
        <label>2</label>
    </ligand>
</feature>
<accession>A0A5E6M6K5</accession>
<dbReference type="GO" id="GO:0046872">
    <property type="term" value="F:metal ion binding"/>
    <property type="evidence" value="ECO:0007669"/>
    <property type="project" value="UniProtKB-KW"/>
</dbReference>
<dbReference type="CDD" id="cd07382">
    <property type="entry name" value="MPP_DR1281"/>
    <property type="match status" value="1"/>
</dbReference>
<evidence type="ECO:0008006" key="5">
    <source>
        <dbReference type="Google" id="ProtNLM"/>
    </source>
</evidence>
<name>A0A5E6M6K5_9BACT</name>
<evidence type="ECO:0000256" key="2">
    <source>
        <dbReference type="PIRSR" id="PIRSR004789-51"/>
    </source>
</evidence>
<protein>
    <recommendedName>
        <fullName evidence="5">2',3'-cyclic-nucleotide 2'-phosphodiesterase</fullName>
    </recommendedName>
</protein>
<dbReference type="AlphaFoldDB" id="A0A5E6M6K5"/>
<dbReference type="PANTHER" id="PTHR36303">
    <property type="entry name" value="2',3'-CYCLIC-NUCLEOTIDE 2'-PHOSPHODIESTERASE"/>
    <property type="match status" value="1"/>
</dbReference>
<feature type="binding site" evidence="2">
    <location>
        <position position="40"/>
    </location>
    <ligand>
        <name>Fe cation</name>
        <dbReference type="ChEBI" id="CHEBI:24875"/>
        <label>1</label>
    </ligand>
</feature>
<dbReference type="Pfam" id="PF13277">
    <property type="entry name" value="YmdB"/>
    <property type="match status" value="1"/>
</dbReference>
<dbReference type="OrthoDB" id="9801109at2"/>
<feature type="binding site" evidence="2">
    <location>
        <position position="151"/>
    </location>
    <ligand>
        <name>Fe cation</name>
        <dbReference type="ChEBI" id="CHEBI:24875"/>
        <label>2</label>
    </ligand>
</feature>